<dbReference type="InterPro" id="IPR017932">
    <property type="entry name" value="GATase_2_dom"/>
</dbReference>
<dbReference type="VEuPathDB" id="FungiDB:ACJ73_09121"/>
<dbReference type="InterPro" id="IPR050795">
    <property type="entry name" value="Asn_Synthetase"/>
</dbReference>
<evidence type="ECO:0000256" key="1">
    <source>
        <dbReference type="ARBA" id="ARBA00022598"/>
    </source>
</evidence>
<dbReference type="OrthoDB" id="409189at2759"/>
<dbReference type="Gene3D" id="3.60.20.10">
    <property type="entry name" value="Glutamine Phosphoribosylpyrophosphate, subunit 1, domain 1"/>
    <property type="match status" value="1"/>
</dbReference>
<evidence type="ECO:0000313" key="6">
    <source>
        <dbReference type="Proteomes" id="UP000242791"/>
    </source>
</evidence>
<dbReference type="GO" id="GO:0006529">
    <property type="term" value="P:asparagine biosynthetic process"/>
    <property type="evidence" value="ECO:0007669"/>
    <property type="project" value="InterPro"/>
</dbReference>
<gene>
    <name evidence="5" type="ORF">ACJ73_09121</name>
</gene>
<evidence type="ECO:0000256" key="3">
    <source>
        <dbReference type="ARBA" id="ARBA00022840"/>
    </source>
</evidence>
<dbReference type="GO" id="GO:0004066">
    <property type="term" value="F:asparagine synthase (glutamine-hydrolyzing) activity"/>
    <property type="evidence" value="ECO:0007669"/>
    <property type="project" value="InterPro"/>
</dbReference>
<dbReference type="CDD" id="cd01991">
    <property type="entry name" value="Asn_synthase_B_C"/>
    <property type="match status" value="1"/>
</dbReference>
<reference evidence="5 6" key="1">
    <citation type="submission" date="2015-08" db="EMBL/GenBank/DDBJ databases">
        <title>Emmonsia species relationships and genome sequence.</title>
        <authorList>
            <person name="Cuomo C.A."/>
            <person name="Schwartz I.S."/>
            <person name="Kenyon C."/>
            <person name="De Hoog G.S."/>
            <person name="Govender N.P."/>
            <person name="Botha A."/>
            <person name="Moreno L."/>
            <person name="De Vries M."/>
            <person name="Munoz J.F."/>
            <person name="Stielow J.B."/>
        </authorList>
    </citation>
    <scope>NUCLEOTIDE SEQUENCE [LARGE SCALE GENOMIC DNA]</scope>
    <source>
        <strain evidence="5 6">EI222</strain>
    </source>
</reference>
<keyword evidence="3" id="KW-0067">ATP-binding</keyword>
<evidence type="ECO:0000313" key="5">
    <source>
        <dbReference type="EMBL" id="OJD14064.1"/>
    </source>
</evidence>
<dbReference type="AlphaFoldDB" id="A0A1J9PC16"/>
<evidence type="ECO:0000256" key="2">
    <source>
        <dbReference type="ARBA" id="ARBA00022741"/>
    </source>
</evidence>
<dbReference type="PANTHER" id="PTHR11772">
    <property type="entry name" value="ASPARAGINE SYNTHETASE"/>
    <property type="match status" value="1"/>
</dbReference>
<feature type="domain" description="Glutamine amidotransferase type-2" evidence="4">
    <location>
        <begin position="2"/>
        <end position="393"/>
    </location>
</feature>
<protein>
    <recommendedName>
        <fullName evidence="4">Glutamine amidotransferase type-2 domain-containing protein</fullName>
    </recommendedName>
</protein>
<dbReference type="InterPro" id="IPR001962">
    <property type="entry name" value="Asn_synthase"/>
</dbReference>
<dbReference type="STRING" id="1658174.A0A1J9PC16"/>
<dbReference type="SUPFAM" id="SSF56235">
    <property type="entry name" value="N-terminal nucleophile aminohydrolases (Ntn hydrolases)"/>
    <property type="match status" value="1"/>
</dbReference>
<dbReference type="Gene3D" id="3.40.50.620">
    <property type="entry name" value="HUPs"/>
    <property type="match status" value="1"/>
</dbReference>
<proteinExistence type="predicted"/>
<dbReference type="SUPFAM" id="SSF52402">
    <property type="entry name" value="Adenine nucleotide alpha hydrolases-like"/>
    <property type="match status" value="1"/>
</dbReference>
<organism evidence="5 6">
    <name type="scientific">Blastomyces percursus</name>
    <dbReference type="NCBI Taxonomy" id="1658174"/>
    <lineage>
        <taxon>Eukaryota</taxon>
        <taxon>Fungi</taxon>
        <taxon>Dikarya</taxon>
        <taxon>Ascomycota</taxon>
        <taxon>Pezizomycotina</taxon>
        <taxon>Eurotiomycetes</taxon>
        <taxon>Eurotiomycetidae</taxon>
        <taxon>Onygenales</taxon>
        <taxon>Ajellomycetaceae</taxon>
        <taxon>Blastomyces</taxon>
    </lineage>
</organism>
<dbReference type="GO" id="GO:0005829">
    <property type="term" value="C:cytosol"/>
    <property type="evidence" value="ECO:0007669"/>
    <property type="project" value="TreeGrafter"/>
</dbReference>
<keyword evidence="1" id="KW-0436">Ligase</keyword>
<dbReference type="Pfam" id="PF13522">
    <property type="entry name" value="GATase_6"/>
    <property type="match status" value="1"/>
</dbReference>
<comment type="caution">
    <text evidence="5">The sequence shown here is derived from an EMBL/GenBank/DDBJ whole genome shotgun (WGS) entry which is preliminary data.</text>
</comment>
<keyword evidence="6" id="KW-1185">Reference proteome</keyword>
<accession>A0A1J9PC16</accession>
<dbReference type="PROSITE" id="PS51278">
    <property type="entry name" value="GATASE_TYPE_2"/>
    <property type="match status" value="1"/>
</dbReference>
<dbReference type="PANTHER" id="PTHR11772:SF17">
    <property type="entry name" value="ASPARAGINE SYNTHETASE (EUROFUNG)"/>
    <property type="match status" value="1"/>
</dbReference>
<evidence type="ECO:0000259" key="4">
    <source>
        <dbReference type="PROSITE" id="PS51278"/>
    </source>
</evidence>
<keyword evidence="2" id="KW-0547">Nucleotide-binding</keyword>
<dbReference type="GO" id="GO:0005524">
    <property type="term" value="F:ATP binding"/>
    <property type="evidence" value="ECO:0007669"/>
    <property type="project" value="UniProtKB-KW"/>
</dbReference>
<dbReference type="EMBL" id="LGTZ01002419">
    <property type="protein sequence ID" value="OJD14064.1"/>
    <property type="molecule type" value="Genomic_DNA"/>
</dbReference>
<name>A0A1J9PC16_9EURO</name>
<dbReference type="Proteomes" id="UP000242791">
    <property type="component" value="Unassembled WGS sequence"/>
</dbReference>
<dbReference type="InterPro" id="IPR014729">
    <property type="entry name" value="Rossmann-like_a/b/a_fold"/>
</dbReference>
<dbReference type="InterPro" id="IPR029055">
    <property type="entry name" value="Ntn_hydrolases_N"/>
</dbReference>
<dbReference type="Pfam" id="PF00733">
    <property type="entry name" value="Asn_synthase"/>
    <property type="match status" value="1"/>
</dbReference>
<sequence length="393" mass="43335">MCGTTASIALPLGHVRRGTHGSPEAASDESLTYKLQSSLKKIKHGRLDGSGVWVSPDGSVGLGHCRLAINDLFPSGSQPLSSDYGQIHAVVNGEIYDDAAGASVLSSTATNFMAKAIASSCIAERTAKWLGVTTIKKVVNEATLADNFTDAAYHCEHDNNNLNFVAKFALSTLPQENGIKVVITESDLSQPNSPLSSDEVRKQLLKKVGDEMSNISRNLGAAKNDKNGDNRFLADVNGYSMLMILSWVAQPSTEVFASWIRDSNQNTLPDSTTFFRIWATRVEMAHSVEGRTPFLDHHLTDYVNRLPPSVKVAYSTQQTAADTQQDDTVWKNAGSALQSITEKWILRKAVRPYITDEVYRRGRNPFRAPVRWPKEGRLHRMFEKLLLVMLLKT</sequence>